<evidence type="ECO:0000313" key="3">
    <source>
        <dbReference type="EMBL" id="MBW9065795.1"/>
    </source>
</evidence>
<dbReference type="PANTHER" id="PTHR32309:SF13">
    <property type="entry name" value="FERRIC ENTEROBACTIN TRANSPORT PROTEIN FEPE"/>
    <property type="match status" value="1"/>
</dbReference>
<evidence type="ECO:0000256" key="2">
    <source>
        <dbReference type="SAM" id="Phobius"/>
    </source>
</evidence>
<keyword evidence="1" id="KW-0175">Coiled coil</keyword>
<keyword evidence="2" id="KW-0812">Transmembrane</keyword>
<evidence type="ECO:0000313" key="4">
    <source>
        <dbReference type="Proteomes" id="UP000757604"/>
    </source>
</evidence>
<keyword evidence="2" id="KW-0472">Membrane</keyword>
<name>A0ABS7HG70_9HYPH</name>
<dbReference type="InterPro" id="IPR050445">
    <property type="entry name" value="Bact_polysacc_biosynth/exp"/>
</dbReference>
<evidence type="ECO:0000256" key="1">
    <source>
        <dbReference type="SAM" id="Coils"/>
    </source>
</evidence>
<protein>
    <submittedName>
        <fullName evidence="3">Lipopolysaccharide biosynthesis protein</fullName>
    </submittedName>
</protein>
<dbReference type="RefSeq" id="WP_220373943.1">
    <property type="nucleotide sequence ID" value="NZ_JAEUAO010000006.1"/>
</dbReference>
<dbReference type="EMBL" id="JAEUAO010000006">
    <property type="protein sequence ID" value="MBW9065795.1"/>
    <property type="molecule type" value="Genomic_DNA"/>
</dbReference>
<keyword evidence="4" id="KW-1185">Reference proteome</keyword>
<reference evidence="3 4" key="1">
    <citation type="journal article" date="2021" name="MBio">
        <title>Poor Competitiveness of Bradyrhizobium in Pigeon Pea Root Colonization in Indian Soils.</title>
        <authorList>
            <person name="Chalasani D."/>
            <person name="Basu A."/>
            <person name="Pullabhotla S.V.S.R.N."/>
            <person name="Jorrin B."/>
            <person name="Neal A.L."/>
            <person name="Poole P.S."/>
            <person name="Podile A.R."/>
            <person name="Tkacz A."/>
        </authorList>
    </citation>
    <scope>NUCLEOTIDE SEQUENCE [LARGE SCALE GENOMIC DNA]</scope>
    <source>
        <strain evidence="3 4">HU44</strain>
    </source>
</reference>
<proteinExistence type="predicted"/>
<accession>A0ABS7HG70</accession>
<comment type="caution">
    <text evidence="3">The sequence shown here is derived from an EMBL/GenBank/DDBJ whole genome shotgun (WGS) entry which is preliminary data.</text>
</comment>
<gene>
    <name evidence="3" type="ORF">JNB71_21040</name>
</gene>
<dbReference type="PANTHER" id="PTHR32309">
    <property type="entry name" value="TYROSINE-PROTEIN KINASE"/>
    <property type="match status" value="1"/>
</dbReference>
<dbReference type="Proteomes" id="UP000757604">
    <property type="component" value="Unassembled WGS sequence"/>
</dbReference>
<feature type="transmembrane region" description="Helical" evidence="2">
    <location>
        <begin position="485"/>
        <end position="501"/>
    </location>
</feature>
<sequence>MGNIDIRDIRFYRSILLQRMPYVLAIAATVFVSAVSVALLLSPVYRASAKILAESPQIPAELARSTVPIGAVAQLQILQQQITTRADLIALAQKLHVYDDSETQADADDIVKDMRARIAFEQLQLDPQGDGASIFSVSFQANEPDLAANGANELAAMILGRNQRQRTDRAGSTLQFFNREVSRLGVELNRLEADILKFKTEHKDTLPDSLEFHRSQQSSLQDRLISLEREESDLRTRRSSLVATYATSGQLAGVVSLTPEQQMLAELNRALSEQLLIFSEASPNISALRLRIASLQNSLLAIKPEGTKKAGAAAMQGTPFGLNLQLSEIDKRLQAVAAEKVSVARRIEELTQAISGTPASETVLNSLQRNRENIQTQYNAAIARRAEALTGEQIEMRSDGERFSVLEAATPPSQPIRPQRKRLVGLASVAGIGLGLAFVVLLEVLNKTVRRPVDLERLLQSPPLATIPNISSPGEFPSSRLRRRIAAMIAAGVIPISFIVADPVSMQSPSTGRETIAEQI</sequence>
<feature type="coiled-coil region" evidence="1">
    <location>
        <begin position="174"/>
        <end position="230"/>
    </location>
</feature>
<keyword evidence="2" id="KW-1133">Transmembrane helix</keyword>
<organism evidence="3 4">
    <name type="scientific">Rhizobium herbae</name>
    <dbReference type="NCBI Taxonomy" id="508661"/>
    <lineage>
        <taxon>Bacteria</taxon>
        <taxon>Pseudomonadati</taxon>
        <taxon>Pseudomonadota</taxon>
        <taxon>Alphaproteobacteria</taxon>
        <taxon>Hyphomicrobiales</taxon>
        <taxon>Rhizobiaceae</taxon>
        <taxon>Rhizobium/Agrobacterium group</taxon>
        <taxon>Rhizobium</taxon>
    </lineage>
</organism>
<feature type="transmembrane region" description="Helical" evidence="2">
    <location>
        <begin position="21"/>
        <end position="45"/>
    </location>
</feature>
<feature type="transmembrane region" description="Helical" evidence="2">
    <location>
        <begin position="423"/>
        <end position="445"/>
    </location>
</feature>